<evidence type="ECO:0000256" key="1">
    <source>
        <dbReference type="ARBA" id="ARBA00022723"/>
    </source>
</evidence>
<proteinExistence type="predicted"/>
<dbReference type="PROSITE" id="PS50199">
    <property type="entry name" value="ZF_RANBP2_2"/>
    <property type="match status" value="1"/>
</dbReference>
<dbReference type="SMART" id="SM00547">
    <property type="entry name" value="ZnF_RBZ"/>
    <property type="match status" value="1"/>
</dbReference>
<dbReference type="PROSITE" id="PS01358">
    <property type="entry name" value="ZF_RANBP2_1"/>
    <property type="match status" value="1"/>
</dbReference>
<evidence type="ECO:0000256" key="6">
    <source>
        <dbReference type="SAM" id="MobiDB-lite"/>
    </source>
</evidence>
<dbReference type="InterPro" id="IPR036443">
    <property type="entry name" value="Znf_RanBP2_sf"/>
</dbReference>
<keyword evidence="3" id="KW-0862">Zinc</keyword>
<accession>A0A915AHZ5</accession>
<dbReference type="InterPro" id="IPR001876">
    <property type="entry name" value="Znf_RanBP2"/>
</dbReference>
<evidence type="ECO:0000313" key="8">
    <source>
        <dbReference type="Proteomes" id="UP000887569"/>
    </source>
</evidence>
<organism evidence="8 9">
    <name type="scientific">Parascaris univalens</name>
    <name type="common">Nematode worm</name>
    <dbReference type="NCBI Taxonomy" id="6257"/>
    <lineage>
        <taxon>Eukaryota</taxon>
        <taxon>Metazoa</taxon>
        <taxon>Ecdysozoa</taxon>
        <taxon>Nematoda</taxon>
        <taxon>Chromadorea</taxon>
        <taxon>Rhabditida</taxon>
        <taxon>Spirurina</taxon>
        <taxon>Ascaridomorpha</taxon>
        <taxon>Ascaridoidea</taxon>
        <taxon>Ascarididae</taxon>
        <taxon>Parascaris</taxon>
    </lineage>
</organism>
<evidence type="ECO:0000256" key="2">
    <source>
        <dbReference type="ARBA" id="ARBA00022771"/>
    </source>
</evidence>
<feature type="coiled-coil region" evidence="5">
    <location>
        <begin position="267"/>
        <end position="301"/>
    </location>
</feature>
<sequence length="382" mass="43214">MDLKLSYELYLIHFRQIIDAFQAISVDYWHFAYMFVSYVMDTDRISVNEMSSPWMTHNEATGSPQISPRCHHHHIQEFGSTIGKIFRGLRKNKKHQSQQLFVPAGRPAQLSIGSLSTDEQSLTAPDRPPPRRLPTNSYEHPSMLLLAAPLSSAHRRISAPPLSAESNSECRSNRSSFIATNDMQLLHIDTEGHGETAGSGFDYITRLHSPTTFQAPTCDEQLVQEKAFERLAAIRSVIDEKNRILGVVNEDIEKLQLFVTHRLSESMDAIACSNENFEREIRELRDEVADVEANLEKLRRDSPEIVPPPVPTRAAAMQPTRWSCLQCTFRNKPSVFRCEKCSIPSLRIDPWEMQMCGCSVCSGSILRLNSADSDWSLASPLQ</sequence>
<feature type="region of interest" description="Disordered" evidence="6">
    <location>
        <begin position="112"/>
        <end position="137"/>
    </location>
</feature>
<dbReference type="AlphaFoldDB" id="A0A915AHZ5"/>
<dbReference type="GO" id="GO:0008270">
    <property type="term" value="F:zinc ion binding"/>
    <property type="evidence" value="ECO:0007669"/>
    <property type="project" value="UniProtKB-KW"/>
</dbReference>
<keyword evidence="8" id="KW-1185">Reference proteome</keyword>
<name>A0A915AHZ5_PARUN</name>
<dbReference type="Gene3D" id="4.10.1060.10">
    <property type="entry name" value="Zinc finger, RanBP2-type"/>
    <property type="match status" value="1"/>
</dbReference>
<dbReference type="Proteomes" id="UP000887569">
    <property type="component" value="Unplaced"/>
</dbReference>
<keyword evidence="1" id="KW-0479">Metal-binding</keyword>
<keyword evidence="2 4" id="KW-0863">Zinc-finger</keyword>
<dbReference type="WBParaSite" id="PgR009X_g005_t01">
    <property type="protein sequence ID" value="PgR009X_g005_t01"/>
    <property type="gene ID" value="PgR009X_g005"/>
</dbReference>
<protein>
    <submittedName>
        <fullName evidence="9">RanBP2-type domain-containing protein</fullName>
    </submittedName>
</protein>
<feature type="compositionally biased region" description="Polar residues" evidence="6">
    <location>
        <begin position="112"/>
        <end position="123"/>
    </location>
</feature>
<evidence type="ECO:0000259" key="7">
    <source>
        <dbReference type="PROSITE" id="PS50199"/>
    </source>
</evidence>
<evidence type="ECO:0000256" key="5">
    <source>
        <dbReference type="SAM" id="Coils"/>
    </source>
</evidence>
<dbReference type="SUPFAM" id="SSF90209">
    <property type="entry name" value="Ran binding protein zinc finger-like"/>
    <property type="match status" value="1"/>
</dbReference>
<evidence type="ECO:0000256" key="3">
    <source>
        <dbReference type="ARBA" id="ARBA00022833"/>
    </source>
</evidence>
<keyword evidence="5" id="KW-0175">Coiled coil</keyword>
<evidence type="ECO:0000256" key="4">
    <source>
        <dbReference type="PROSITE-ProRule" id="PRU00322"/>
    </source>
</evidence>
<evidence type="ECO:0000313" key="9">
    <source>
        <dbReference type="WBParaSite" id="PgR009X_g005_t01"/>
    </source>
</evidence>
<reference evidence="9" key="1">
    <citation type="submission" date="2022-11" db="UniProtKB">
        <authorList>
            <consortium name="WormBaseParasite"/>
        </authorList>
    </citation>
    <scope>IDENTIFICATION</scope>
</reference>
<feature type="domain" description="RanBP2-type" evidence="7">
    <location>
        <begin position="318"/>
        <end position="347"/>
    </location>
</feature>